<name>A0ABQ5INR5_9ASTR</name>
<feature type="region of interest" description="Disordered" evidence="1">
    <location>
        <begin position="187"/>
        <end position="206"/>
    </location>
</feature>
<comment type="caution">
    <text evidence="2">The sequence shown here is derived from an EMBL/GenBank/DDBJ whole genome shotgun (WGS) entry which is preliminary data.</text>
</comment>
<evidence type="ECO:0000313" key="2">
    <source>
        <dbReference type="EMBL" id="GJU01838.1"/>
    </source>
</evidence>
<dbReference type="Proteomes" id="UP001151760">
    <property type="component" value="Unassembled WGS sequence"/>
</dbReference>
<reference evidence="2" key="1">
    <citation type="journal article" date="2022" name="Int. J. Mol. Sci.">
        <title>Draft Genome of Tanacetum Coccineum: Genomic Comparison of Closely Related Tanacetum-Family Plants.</title>
        <authorList>
            <person name="Yamashiro T."/>
            <person name="Shiraishi A."/>
            <person name="Nakayama K."/>
            <person name="Satake H."/>
        </authorList>
    </citation>
    <scope>NUCLEOTIDE SEQUENCE</scope>
</reference>
<keyword evidence="3" id="KW-1185">Reference proteome</keyword>
<evidence type="ECO:0000256" key="1">
    <source>
        <dbReference type="SAM" id="MobiDB-lite"/>
    </source>
</evidence>
<gene>
    <name evidence="2" type="ORF">Tco_1112176</name>
</gene>
<accession>A0ABQ5INR5</accession>
<protein>
    <submittedName>
        <fullName evidence="2">Uncharacterized protein</fullName>
    </submittedName>
</protein>
<dbReference type="EMBL" id="BQNB010021001">
    <property type="protein sequence ID" value="GJU01838.1"/>
    <property type="molecule type" value="Genomic_DNA"/>
</dbReference>
<reference evidence="2" key="2">
    <citation type="submission" date="2022-01" db="EMBL/GenBank/DDBJ databases">
        <authorList>
            <person name="Yamashiro T."/>
            <person name="Shiraishi A."/>
            <person name="Satake H."/>
            <person name="Nakayama K."/>
        </authorList>
    </citation>
    <scope>NUCLEOTIDE SEQUENCE</scope>
</reference>
<proteinExistence type="predicted"/>
<sequence>MHDEYDGGVELLLGSSNKTNGRRDIFQSIQVHQGDVKEVRVGKLQTNQDADVERTMKPTPWIPLYIEKNVEQVPPYNSTLPALDDIINLIHQRTIHEKNVYLAIGNRDHTQAIIALMLYCLENGQPFNLAYFVIRRMYYFRDRRDKVLPYGMILTRLFKNLKANMAYHPFDECYILVTRKMLSLKAKQPKKLPPKRTRNVGKSKLEPFLAYKHVSRPKGDKKDVQELG</sequence>
<evidence type="ECO:0000313" key="3">
    <source>
        <dbReference type="Proteomes" id="UP001151760"/>
    </source>
</evidence>
<feature type="compositionally biased region" description="Basic residues" evidence="1">
    <location>
        <begin position="187"/>
        <end position="201"/>
    </location>
</feature>
<organism evidence="2 3">
    <name type="scientific">Tanacetum coccineum</name>
    <dbReference type="NCBI Taxonomy" id="301880"/>
    <lineage>
        <taxon>Eukaryota</taxon>
        <taxon>Viridiplantae</taxon>
        <taxon>Streptophyta</taxon>
        <taxon>Embryophyta</taxon>
        <taxon>Tracheophyta</taxon>
        <taxon>Spermatophyta</taxon>
        <taxon>Magnoliopsida</taxon>
        <taxon>eudicotyledons</taxon>
        <taxon>Gunneridae</taxon>
        <taxon>Pentapetalae</taxon>
        <taxon>asterids</taxon>
        <taxon>campanulids</taxon>
        <taxon>Asterales</taxon>
        <taxon>Asteraceae</taxon>
        <taxon>Asteroideae</taxon>
        <taxon>Anthemideae</taxon>
        <taxon>Anthemidinae</taxon>
        <taxon>Tanacetum</taxon>
    </lineage>
</organism>